<feature type="compositionally biased region" description="Basic residues" evidence="1">
    <location>
        <begin position="172"/>
        <end position="187"/>
    </location>
</feature>
<sequence>MPLNLLKHKSWNVYSEKNVERVRRDEELARISDGQLAKRDSENKLRRLRGLTELPDFMPGPKGKFANFWEQEEKREHDRQELYRKHGHEIEVMKEKHGLGPLPWYMQQNSESTENSTSTTIKRSVRDDPMSLVNSLLTEKNGFDEKNKKEKAYKRKERHKSKRSSPKEHGSLSHKHGISKRRRHHET</sequence>
<keyword evidence="2" id="KW-0675">Receptor</keyword>
<evidence type="ECO:0000313" key="2">
    <source>
        <dbReference type="EMBL" id="WBW75420.1"/>
    </source>
</evidence>
<dbReference type="PANTHER" id="PTHR22093:SF0">
    <property type="entry name" value="LEUKOCYTE RECEPTOR CLUSTER MEMBER 1"/>
    <property type="match status" value="1"/>
</dbReference>
<feature type="compositionally biased region" description="Low complexity" evidence="1">
    <location>
        <begin position="109"/>
        <end position="120"/>
    </location>
</feature>
<dbReference type="KEGG" id="som:SOMG_04323"/>
<dbReference type="GeneID" id="80877799"/>
<feature type="compositionally biased region" description="Basic and acidic residues" evidence="1">
    <location>
        <begin position="141"/>
        <end position="150"/>
    </location>
</feature>
<accession>A0AAE9WFU5</accession>
<protein>
    <submittedName>
        <fullName evidence="2">Leukocyte receptor 1-like protein</fullName>
    </submittedName>
</protein>
<organism evidence="2 3">
    <name type="scientific">Schizosaccharomyces osmophilus</name>
    <dbReference type="NCBI Taxonomy" id="2545709"/>
    <lineage>
        <taxon>Eukaryota</taxon>
        <taxon>Fungi</taxon>
        <taxon>Dikarya</taxon>
        <taxon>Ascomycota</taxon>
        <taxon>Taphrinomycotina</taxon>
        <taxon>Schizosaccharomycetes</taxon>
        <taxon>Schizosaccharomycetales</taxon>
        <taxon>Schizosaccharomycetaceae</taxon>
        <taxon>Schizosaccharomyces</taxon>
    </lineage>
</organism>
<dbReference type="InterPro" id="IPR039875">
    <property type="entry name" value="LENG1-like"/>
</dbReference>
<feature type="compositionally biased region" description="Basic residues" evidence="1">
    <location>
        <begin position="151"/>
        <end position="164"/>
    </location>
</feature>
<dbReference type="Proteomes" id="UP001212411">
    <property type="component" value="Chromosome 3"/>
</dbReference>
<dbReference type="PANTHER" id="PTHR22093">
    <property type="entry name" value="LEUKOCYTE RECEPTOR CLUSTER LRC MEMBER 1"/>
    <property type="match status" value="1"/>
</dbReference>
<keyword evidence="3" id="KW-1185">Reference proteome</keyword>
<gene>
    <name evidence="2" type="ORF">SOMG_04323</name>
</gene>
<reference evidence="2 3" key="1">
    <citation type="journal article" date="2023" name="G3 (Bethesda)">
        <title>A high-quality reference genome for the fission yeast Schizosaccharomyces osmophilus.</title>
        <authorList>
            <person name="Jia G.S."/>
            <person name="Zhang W.C."/>
            <person name="Liang Y."/>
            <person name="Liu X.H."/>
            <person name="Rhind N."/>
            <person name="Pidoux A."/>
            <person name="Brysch-Herzberg M."/>
            <person name="Du L.L."/>
        </authorList>
    </citation>
    <scope>NUCLEOTIDE SEQUENCE [LARGE SCALE GENOMIC DNA]</scope>
    <source>
        <strain evidence="2 3">CBS 15793</strain>
    </source>
</reference>
<evidence type="ECO:0000313" key="3">
    <source>
        <dbReference type="Proteomes" id="UP001212411"/>
    </source>
</evidence>
<dbReference type="EMBL" id="CP115613">
    <property type="protein sequence ID" value="WBW75420.1"/>
    <property type="molecule type" value="Genomic_DNA"/>
</dbReference>
<dbReference type="RefSeq" id="XP_056039663.1">
    <property type="nucleotide sequence ID" value="XM_056183110.1"/>
</dbReference>
<proteinExistence type="predicted"/>
<name>A0AAE9WFU5_9SCHI</name>
<evidence type="ECO:0000256" key="1">
    <source>
        <dbReference type="SAM" id="MobiDB-lite"/>
    </source>
</evidence>
<feature type="region of interest" description="Disordered" evidence="1">
    <location>
        <begin position="99"/>
        <end position="187"/>
    </location>
</feature>
<dbReference type="AlphaFoldDB" id="A0AAE9WFU5"/>